<dbReference type="EMBL" id="CP002102">
    <property type="protein sequence ID" value="ADK99393.1"/>
    <property type="molecule type" value="Genomic_DNA"/>
</dbReference>
<reference evidence="2" key="1">
    <citation type="journal article" date="2011" name="J. Bacteriol.">
        <title>Genome sequences of eight morphologically diverse alphaproteobacteria.</title>
        <authorList>
            <consortium name="US DOE Joint Genome Institute"/>
            <person name="Brown P.J."/>
            <person name="Kysela D.T."/>
            <person name="Buechlein A."/>
            <person name="Hemmerich C."/>
            <person name="Brun Y.V."/>
        </authorList>
    </citation>
    <scope>NUCLEOTIDE SEQUENCE [LARGE SCALE GENOMIC DNA]</scope>
    <source>
        <strain evidence="2">ATCC 15264 / DSM 4735 / LMG 14903 / NBRC 16000 / CB 81</strain>
    </source>
</reference>
<accession>D9QI91</accession>
<dbReference type="STRING" id="633149.Bresu_0079"/>
<dbReference type="RefSeq" id="WP_013267498.1">
    <property type="nucleotide sequence ID" value="NC_014375.1"/>
</dbReference>
<dbReference type="eggNOG" id="COG5471">
    <property type="taxonomic scope" value="Bacteria"/>
</dbReference>
<dbReference type="HOGENOM" id="CLU_165535_1_0_5"/>
<protein>
    <recommendedName>
        <fullName evidence="3">DUF2190 family protein</fullName>
    </recommendedName>
</protein>
<evidence type="ECO:0000313" key="1">
    <source>
        <dbReference type="EMBL" id="ADK99393.1"/>
    </source>
</evidence>
<dbReference type="KEGG" id="bsb:Bresu_0079"/>
<keyword evidence="2" id="KW-1185">Reference proteome</keyword>
<dbReference type="BioCyc" id="BSUB633149:G1GM8-80-MONOMER"/>
<gene>
    <name evidence="1" type="ordered locus">Bresu_0079</name>
</gene>
<dbReference type="InterPro" id="IPR011231">
    <property type="entry name" value="Phage_VT1-Sakai_H0018"/>
</dbReference>
<sequence>MKTKISSGEVIDFTAPAGGTVSGTGVLLGTDLFLIPVTSNVAGDTVSGHANGVFDHVAEGAGSGQAFAVGDPVYWDATNKRITKTTTSNTKVGVAVAAKLTAATTVRFRIKQPA</sequence>
<dbReference type="Pfam" id="PF09956">
    <property type="entry name" value="Phage_cement_2"/>
    <property type="match status" value="1"/>
</dbReference>
<dbReference type="OrthoDB" id="5365964at2"/>
<dbReference type="Proteomes" id="UP000002696">
    <property type="component" value="Chromosome"/>
</dbReference>
<evidence type="ECO:0008006" key="3">
    <source>
        <dbReference type="Google" id="ProtNLM"/>
    </source>
</evidence>
<organism evidence="1 2">
    <name type="scientific">Brevundimonas subvibrioides (strain ATCC 15264 / DSM 4735 / LMG 14903 / NBRC 16000 / CB 81)</name>
    <name type="common">Caulobacter subvibrioides</name>
    <dbReference type="NCBI Taxonomy" id="633149"/>
    <lineage>
        <taxon>Bacteria</taxon>
        <taxon>Pseudomonadati</taxon>
        <taxon>Pseudomonadota</taxon>
        <taxon>Alphaproteobacteria</taxon>
        <taxon>Caulobacterales</taxon>
        <taxon>Caulobacteraceae</taxon>
        <taxon>Brevundimonas</taxon>
    </lineage>
</organism>
<dbReference type="AlphaFoldDB" id="D9QI91"/>
<evidence type="ECO:0000313" key="2">
    <source>
        <dbReference type="Proteomes" id="UP000002696"/>
    </source>
</evidence>
<proteinExistence type="predicted"/>
<dbReference type="InParanoid" id="D9QI91"/>
<name>D9QI91_BRESC</name>